<dbReference type="GO" id="GO:1990526">
    <property type="term" value="C:Ste12p-Dig1p-Dig2p complex"/>
    <property type="evidence" value="ECO:0007669"/>
    <property type="project" value="TreeGrafter"/>
</dbReference>
<dbReference type="Pfam" id="PF02200">
    <property type="entry name" value="STE"/>
    <property type="match status" value="1"/>
</dbReference>
<evidence type="ECO:0000313" key="6">
    <source>
        <dbReference type="EMBL" id="CAG8633483.1"/>
    </source>
</evidence>
<keyword evidence="4" id="KW-0539">Nucleus</keyword>
<dbReference type="EMBL" id="CAJVPV010008671">
    <property type="protein sequence ID" value="CAG8633483.1"/>
    <property type="molecule type" value="Genomic_DNA"/>
</dbReference>
<name>A0A9N9DEM2_9GLOM</name>
<dbReference type="InterPro" id="IPR003120">
    <property type="entry name" value="Ste12"/>
</dbReference>
<comment type="caution">
    <text evidence="6">The sequence shown here is derived from an EMBL/GenBank/DDBJ whole genome shotgun (WGS) entry which is preliminary data.</text>
</comment>
<protein>
    <submittedName>
        <fullName evidence="6">245_t:CDS:1</fullName>
    </submittedName>
</protein>
<keyword evidence="3" id="KW-0804">Transcription</keyword>
<comment type="similarity">
    <text evidence="5">Belongs to the STE12 transcription factor family.</text>
</comment>
<dbReference type="GO" id="GO:0005634">
    <property type="term" value="C:nucleus"/>
    <property type="evidence" value="ECO:0007669"/>
    <property type="project" value="UniProtKB-SubCell"/>
</dbReference>
<keyword evidence="2" id="KW-0805">Transcription regulation</keyword>
<sequence length="251" mass="28292">MKTPAEQVDELKYWLATAPVNWEPDQNIRRYLLPTGEYISCVLWNSLYHITGTDIVRSLVFRFQAFGRPVKNIKKFEEGVFSDLRNLKPGMDASLEEPKSEFLEMLYKNNCIRTQKKQKGISPNSSASSSPQLRSLMYDAVPPIEPAIIKTDDPSGIQQCDQALVKSQMYPSPDLSYCSMDELSKGSFEASSPQEYFVSDSPWSTSTLEDQYVDSRHSSPDGFSQAIVPSSNAYNLIPAMYVERGSLDLTI</sequence>
<evidence type="ECO:0000256" key="2">
    <source>
        <dbReference type="ARBA" id="ARBA00023015"/>
    </source>
</evidence>
<dbReference type="InterPro" id="IPR052127">
    <property type="entry name" value="STE12_transcription_factor"/>
</dbReference>
<dbReference type="PANTHER" id="PTHR47427:SF1">
    <property type="entry name" value="PROTEIN STE12"/>
    <property type="match status" value="1"/>
</dbReference>
<dbReference type="OrthoDB" id="1095242at2759"/>
<evidence type="ECO:0000256" key="1">
    <source>
        <dbReference type="ARBA" id="ARBA00004123"/>
    </source>
</evidence>
<proteinExistence type="inferred from homology"/>
<evidence type="ECO:0000313" key="7">
    <source>
        <dbReference type="Proteomes" id="UP000789342"/>
    </source>
</evidence>
<evidence type="ECO:0000256" key="5">
    <source>
        <dbReference type="ARBA" id="ARBA00024345"/>
    </source>
</evidence>
<dbReference type="SMART" id="SM00424">
    <property type="entry name" value="STE"/>
    <property type="match status" value="1"/>
</dbReference>
<evidence type="ECO:0000256" key="4">
    <source>
        <dbReference type="ARBA" id="ARBA00023242"/>
    </source>
</evidence>
<dbReference type="PANTHER" id="PTHR47427">
    <property type="entry name" value="PROTEIN STE12"/>
    <property type="match status" value="1"/>
</dbReference>
<gene>
    <name evidence="6" type="ORF">AMORRO_LOCUS9196</name>
</gene>
<evidence type="ECO:0000256" key="3">
    <source>
        <dbReference type="ARBA" id="ARBA00023163"/>
    </source>
</evidence>
<dbReference type="GO" id="GO:0003700">
    <property type="term" value="F:DNA-binding transcription factor activity"/>
    <property type="evidence" value="ECO:0007669"/>
    <property type="project" value="InterPro"/>
</dbReference>
<dbReference type="AlphaFoldDB" id="A0A9N9DEM2"/>
<comment type="subcellular location">
    <subcellularLocation>
        <location evidence="1">Nucleus</location>
    </subcellularLocation>
</comment>
<accession>A0A9N9DEM2</accession>
<organism evidence="6 7">
    <name type="scientific">Acaulospora morrowiae</name>
    <dbReference type="NCBI Taxonomy" id="94023"/>
    <lineage>
        <taxon>Eukaryota</taxon>
        <taxon>Fungi</taxon>
        <taxon>Fungi incertae sedis</taxon>
        <taxon>Mucoromycota</taxon>
        <taxon>Glomeromycotina</taxon>
        <taxon>Glomeromycetes</taxon>
        <taxon>Diversisporales</taxon>
        <taxon>Acaulosporaceae</taxon>
        <taxon>Acaulospora</taxon>
    </lineage>
</organism>
<keyword evidence="7" id="KW-1185">Reference proteome</keyword>
<reference evidence="6" key="1">
    <citation type="submission" date="2021-06" db="EMBL/GenBank/DDBJ databases">
        <authorList>
            <person name="Kallberg Y."/>
            <person name="Tangrot J."/>
            <person name="Rosling A."/>
        </authorList>
    </citation>
    <scope>NUCLEOTIDE SEQUENCE</scope>
    <source>
        <strain evidence="6">CL551</strain>
    </source>
</reference>
<dbReference type="GO" id="GO:1990527">
    <property type="term" value="C:Tec1p-Ste12p-Dig1p complex"/>
    <property type="evidence" value="ECO:0007669"/>
    <property type="project" value="TreeGrafter"/>
</dbReference>
<dbReference type="Proteomes" id="UP000789342">
    <property type="component" value="Unassembled WGS sequence"/>
</dbReference>